<gene>
    <name evidence="4" type="ORF">J0B03_08290</name>
</gene>
<evidence type="ECO:0000313" key="5">
    <source>
        <dbReference type="Proteomes" id="UP000663499"/>
    </source>
</evidence>
<dbReference type="Gene3D" id="3.40.50.2020">
    <property type="match status" value="1"/>
</dbReference>
<dbReference type="AlphaFoldDB" id="A0A975AHT2"/>
<feature type="domain" description="Phosphoribosyltransferase" evidence="2">
    <location>
        <begin position="189"/>
        <end position="242"/>
    </location>
</feature>
<organism evidence="4 5">
    <name type="scientific">Alkalibacter rhizosphaerae</name>
    <dbReference type="NCBI Taxonomy" id="2815577"/>
    <lineage>
        <taxon>Bacteria</taxon>
        <taxon>Bacillati</taxon>
        <taxon>Bacillota</taxon>
        <taxon>Clostridia</taxon>
        <taxon>Eubacteriales</taxon>
        <taxon>Eubacteriaceae</taxon>
        <taxon>Alkalibacter</taxon>
    </lineage>
</organism>
<dbReference type="PANTHER" id="PTHR47505:SF1">
    <property type="entry name" value="DNA UTILIZATION PROTEIN YHGH"/>
    <property type="match status" value="1"/>
</dbReference>
<feature type="domain" description="Double zinc ribbon" evidence="3">
    <location>
        <begin position="15"/>
        <end position="65"/>
    </location>
</feature>
<dbReference type="InterPro" id="IPR044005">
    <property type="entry name" value="DZR_2"/>
</dbReference>
<dbReference type="SUPFAM" id="SSF53271">
    <property type="entry name" value="PRTase-like"/>
    <property type="match status" value="1"/>
</dbReference>
<dbReference type="RefSeq" id="WP_207299152.1">
    <property type="nucleotide sequence ID" value="NZ_CP071444.1"/>
</dbReference>
<dbReference type="KEGG" id="alka:J0B03_08290"/>
<dbReference type="InterPro" id="IPR051910">
    <property type="entry name" value="ComF/GntX_DNA_util-trans"/>
</dbReference>
<proteinExistence type="inferred from homology"/>
<sequence length="246" mass="28110">MIEWWMDTLFMENGKCPVCKRVLFFTKKHLCKTCMEKLEERREIHCVHCGRQKSSDRLTICMDCLSRPPVYGKGYCGFAYREEIKGLVYAMKFKNRPGLCRFFGSWMASRLEARCNREIFDHIDVIVPVPLHEETLAKRGYNQSEELALGLLEGWSGWKEEKPPIYSHGLEKRGDGRHQRELDKAERQKNAEKIFHVKDPGMIQGRHVLLVDDVLTTGATANACAAALLRSGAKSVDVVVFAGVES</sequence>
<comment type="similarity">
    <text evidence="1">Belongs to the ComF/GntX family.</text>
</comment>
<accession>A0A975AHT2</accession>
<dbReference type="Pfam" id="PF00156">
    <property type="entry name" value="Pribosyltran"/>
    <property type="match status" value="1"/>
</dbReference>
<evidence type="ECO:0000259" key="3">
    <source>
        <dbReference type="Pfam" id="PF18912"/>
    </source>
</evidence>
<keyword evidence="5" id="KW-1185">Reference proteome</keyword>
<evidence type="ECO:0000313" key="4">
    <source>
        <dbReference type="EMBL" id="QSX07810.1"/>
    </source>
</evidence>
<reference evidence="4" key="1">
    <citation type="submission" date="2021-03" db="EMBL/GenBank/DDBJ databases">
        <title>Alkalibacter marinus sp. nov., isolated from tidal flat sediment.</title>
        <authorList>
            <person name="Namirimu T."/>
            <person name="Yang J.-A."/>
            <person name="Yang S.-H."/>
            <person name="Kim Y.-J."/>
            <person name="Kwon K.K."/>
        </authorList>
    </citation>
    <scope>NUCLEOTIDE SEQUENCE</scope>
    <source>
        <strain evidence="4">ES005</strain>
    </source>
</reference>
<dbReference type="Proteomes" id="UP000663499">
    <property type="component" value="Chromosome"/>
</dbReference>
<dbReference type="PANTHER" id="PTHR47505">
    <property type="entry name" value="DNA UTILIZATION PROTEIN YHGH"/>
    <property type="match status" value="1"/>
</dbReference>
<protein>
    <submittedName>
        <fullName evidence="4">ComF family protein</fullName>
    </submittedName>
</protein>
<name>A0A975AHT2_9FIRM</name>
<dbReference type="Pfam" id="PF18912">
    <property type="entry name" value="DZR_2"/>
    <property type="match status" value="1"/>
</dbReference>
<dbReference type="CDD" id="cd06223">
    <property type="entry name" value="PRTases_typeI"/>
    <property type="match status" value="1"/>
</dbReference>
<dbReference type="InterPro" id="IPR000836">
    <property type="entry name" value="PRTase_dom"/>
</dbReference>
<dbReference type="EMBL" id="CP071444">
    <property type="protein sequence ID" value="QSX07810.1"/>
    <property type="molecule type" value="Genomic_DNA"/>
</dbReference>
<evidence type="ECO:0000256" key="1">
    <source>
        <dbReference type="ARBA" id="ARBA00008007"/>
    </source>
</evidence>
<evidence type="ECO:0000259" key="2">
    <source>
        <dbReference type="Pfam" id="PF00156"/>
    </source>
</evidence>
<dbReference type="InterPro" id="IPR029057">
    <property type="entry name" value="PRTase-like"/>
</dbReference>